<evidence type="ECO:0000313" key="4">
    <source>
        <dbReference type="Proteomes" id="UP000295493"/>
    </source>
</evidence>
<accession>A0A4R6FGQ8</accession>
<evidence type="ECO:0000259" key="2">
    <source>
        <dbReference type="Pfam" id="PF18821"/>
    </source>
</evidence>
<sequence>MAENVEAAGAGKESEGRRRRPMEVPAELDSRFLRVGDKLYRSAHDKQPVATITPDRIKAKDRESLPDLIRLAKENGWTAIKVSGDAEFQRAAYLAASAQGIKVDGYKPDDKTKAAAEREQARQGGVPDNQARSTRTANQVRDTREQAEPRTDLAERFRRQTDVQNAKDPELRKAQSHVALAMAVAAERFPNDHEKRREFVAERKEEVAARLGRGEAVAGIEVKARQEQRVREMAQDQILQKSRTIGGR</sequence>
<feature type="compositionally biased region" description="Polar residues" evidence="1">
    <location>
        <begin position="130"/>
        <end position="140"/>
    </location>
</feature>
<feature type="region of interest" description="Disordered" evidence="1">
    <location>
        <begin position="1"/>
        <end position="24"/>
    </location>
</feature>
<evidence type="ECO:0000313" key="3">
    <source>
        <dbReference type="EMBL" id="TDN79615.1"/>
    </source>
</evidence>
<dbReference type="EMBL" id="SNWD01000012">
    <property type="protein sequence ID" value="TDN79615.1"/>
    <property type="molecule type" value="Genomic_DNA"/>
</dbReference>
<evidence type="ECO:0000256" key="1">
    <source>
        <dbReference type="SAM" id="MobiDB-lite"/>
    </source>
</evidence>
<dbReference type="OrthoDB" id="7873036at2"/>
<feature type="compositionally biased region" description="Basic and acidic residues" evidence="1">
    <location>
        <begin position="141"/>
        <end position="172"/>
    </location>
</feature>
<organism evidence="3 4">
    <name type="scientific">Stakelama pacifica</name>
    <dbReference type="NCBI Taxonomy" id="517720"/>
    <lineage>
        <taxon>Bacteria</taxon>
        <taxon>Pseudomonadati</taxon>
        <taxon>Pseudomonadota</taxon>
        <taxon>Alphaproteobacteria</taxon>
        <taxon>Sphingomonadales</taxon>
        <taxon>Sphingomonadaceae</taxon>
        <taxon>Stakelama</taxon>
    </lineage>
</organism>
<feature type="domain" description="Large polyvalent protein-associated" evidence="2">
    <location>
        <begin position="28"/>
        <end position="117"/>
    </location>
</feature>
<name>A0A4R6FGQ8_9SPHN</name>
<comment type="caution">
    <text evidence="3">The sequence shown here is derived from an EMBL/GenBank/DDBJ whole genome shotgun (WGS) entry which is preliminary data.</text>
</comment>
<proteinExistence type="predicted"/>
<reference evidence="3 4" key="1">
    <citation type="submission" date="2019-03" db="EMBL/GenBank/DDBJ databases">
        <title>Genomic Encyclopedia of Type Strains, Phase IV (KMG-IV): sequencing the most valuable type-strain genomes for metagenomic binning, comparative biology and taxonomic classification.</title>
        <authorList>
            <person name="Goeker M."/>
        </authorList>
    </citation>
    <scope>NUCLEOTIDE SEQUENCE [LARGE SCALE GENOMIC DNA]</scope>
    <source>
        <strain evidence="3 4">DSM 25059</strain>
    </source>
</reference>
<gene>
    <name evidence="3" type="ORF">EV664_11294</name>
</gene>
<dbReference type="InterPro" id="IPR040677">
    <property type="entry name" value="LPD7"/>
</dbReference>
<dbReference type="Proteomes" id="UP000295493">
    <property type="component" value="Unassembled WGS sequence"/>
</dbReference>
<dbReference type="RefSeq" id="WP_133496558.1">
    <property type="nucleotide sequence ID" value="NZ_BMLU01000019.1"/>
</dbReference>
<dbReference type="AlphaFoldDB" id="A0A4R6FGQ8"/>
<protein>
    <recommendedName>
        <fullName evidence="2">Large polyvalent protein-associated domain-containing protein</fullName>
    </recommendedName>
</protein>
<dbReference type="Pfam" id="PF18821">
    <property type="entry name" value="LPD7"/>
    <property type="match status" value="1"/>
</dbReference>
<keyword evidence="4" id="KW-1185">Reference proteome</keyword>
<feature type="compositionally biased region" description="Basic and acidic residues" evidence="1">
    <location>
        <begin position="104"/>
        <end position="121"/>
    </location>
</feature>
<feature type="region of interest" description="Disordered" evidence="1">
    <location>
        <begin position="100"/>
        <end position="172"/>
    </location>
</feature>